<dbReference type="InterPro" id="IPR000719">
    <property type="entry name" value="Prot_kinase_dom"/>
</dbReference>
<dbReference type="PANTHER" id="PTHR43671:SF13">
    <property type="entry name" value="SERINE_THREONINE-PROTEIN KINASE NEK2"/>
    <property type="match status" value="1"/>
</dbReference>
<proteinExistence type="predicted"/>
<dbReference type="InterPro" id="IPR008271">
    <property type="entry name" value="Ser/Thr_kinase_AS"/>
</dbReference>
<evidence type="ECO:0000256" key="4">
    <source>
        <dbReference type="ARBA" id="ARBA00022777"/>
    </source>
</evidence>
<evidence type="ECO:0000256" key="6">
    <source>
        <dbReference type="SAM" id="Coils"/>
    </source>
</evidence>
<dbReference type="GO" id="GO:0005524">
    <property type="term" value="F:ATP binding"/>
    <property type="evidence" value="ECO:0007669"/>
    <property type="project" value="UniProtKB-KW"/>
</dbReference>
<dbReference type="SUPFAM" id="SSF56112">
    <property type="entry name" value="Protein kinase-like (PK-like)"/>
    <property type="match status" value="1"/>
</dbReference>
<name>A0A5J4TE95_9EUKA</name>
<dbReference type="PANTHER" id="PTHR43671">
    <property type="entry name" value="SERINE/THREONINE-PROTEIN KINASE NEK"/>
    <property type="match status" value="1"/>
</dbReference>
<dbReference type="Gene3D" id="1.10.510.10">
    <property type="entry name" value="Transferase(Phosphotransferase) domain 1"/>
    <property type="match status" value="1"/>
</dbReference>
<keyword evidence="4 8" id="KW-0418">Kinase</keyword>
<evidence type="ECO:0000259" key="7">
    <source>
        <dbReference type="PROSITE" id="PS50011"/>
    </source>
</evidence>
<dbReference type="OrthoDB" id="4062651at2759"/>
<dbReference type="PROSITE" id="PS50011">
    <property type="entry name" value="PROTEIN_KINASE_DOM"/>
    <property type="match status" value="1"/>
</dbReference>
<comment type="caution">
    <text evidence="8">The sequence shown here is derived from an EMBL/GenBank/DDBJ whole genome shotgun (WGS) entry which is preliminary data.</text>
</comment>
<evidence type="ECO:0000256" key="3">
    <source>
        <dbReference type="ARBA" id="ARBA00022741"/>
    </source>
</evidence>
<gene>
    <name evidence="8" type="ORF">EZS28_048513</name>
</gene>
<keyword evidence="5" id="KW-0067">ATP-binding</keyword>
<keyword evidence="3" id="KW-0547">Nucleotide-binding</keyword>
<keyword evidence="6" id="KW-0175">Coiled coil</keyword>
<evidence type="ECO:0000256" key="1">
    <source>
        <dbReference type="ARBA" id="ARBA00012513"/>
    </source>
</evidence>
<dbReference type="SMART" id="SM00220">
    <property type="entry name" value="S_TKc"/>
    <property type="match status" value="1"/>
</dbReference>
<evidence type="ECO:0000313" key="8">
    <source>
        <dbReference type="EMBL" id="KAA6355960.1"/>
    </source>
</evidence>
<accession>A0A5J4TE95</accession>
<evidence type="ECO:0000256" key="2">
    <source>
        <dbReference type="ARBA" id="ARBA00022679"/>
    </source>
</evidence>
<dbReference type="EC" id="2.7.11.1" evidence="1"/>
<dbReference type="Proteomes" id="UP000324800">
    <property type="component" value="Unassembled WGS sequence"/>
</dbReference>
<sequence length="179" mass="20724">MDDFEIIKELGSGKQGAVYHVKNKITGEEVAIKKMKCENERAQQEAQHEIEIHKQLEFRYIENFKDSFTEFAWQILAQLILGINYIHSLTPRLVHRDLKPGNIFLTGTDDDLEVRIGDFGFSKQLDPNKSFLQSQKGTLWYFSPEILALKQFRISGDVWGIGVIIYELLTFERPFVGID</sequence>
<feature type="non-terminal residue" evidence="8">
    <location>
        <position position="179"/>
    </location>
</feature>
<feature type="coiled-coil region" evidence="6">
    <location>
        <begin position="25"/>
        <end position="52"/>
    </location>
</feature>
<keyword evidence="2" id="KW-0808">Transferase</keyword>
<organism evidence="8 9">
    <name type="scientific">Streblomastix strix</name>
    <dbReference type="NCBI Taxonomy" id="222440"/>
    <lineage>
        <taxon>Eukaryota</taxon>
        <taxon>Metamonada</taxon>
        <taxon>Preaxostyla</taxon>
        <taxon>Oxymonadida</taxon>
        <taxon>Streblomastigidae</taxon>
        <taxon>Streblomastix</taxon>
    </lineage>
</organism>
<dbReference type="InterPro" id="IPR050660">
    <property type="entry name" value="NEK_Ser/Thr_kinase"/>
</dbReference>
<evidence type="ECO:0000256" key="5">
    <source>
        <dbReference type="ARBA" id="ARBA00022840"/>
    </source>
</evidence>
<protein>
    <recommendedName>
        <fullName evidence="1">non-specific serine/threonine protein kinase</fullName>
        <ecNumber evidence="1">2.7.11.1</ecNumber>
    </recommendedName>
</protein>
<dbReference type="AlphaFoldDB" id="A0A5J4TE95"/>
<dbReference type="GO" id="GO:0004674">
    <property type="term" value="F:protein serine/threonine kinase activity"/>
    <property type="evidence" value="ECO:0007669"/>
    <property type="project" value="UniProtKB-EC"/>
</dbReference>
<feature type="domain" description="Protein kinase" evidence="7">
    <location>
        <begin position="4"/>
        <end position="179"/>
    </location>
</feature>
<dbReference type="Pfam" id="PF00069">
    <property type="entry name" value="Pkinase"/>
    <property type="match status" value="2"/>
</dbReference>
<evidence type="ECO:0000313" key="9">
    <source>
        <dbReference type="Proteomes" id="UP000324800"/>
    </source>
</evidence>
<reference evidence="8 9" key="1">
    <citation type="submission" date="2019-03" db="EMBL/GenBank/DDBJ databases">
        <title>Single cell metagenomics reveals metabolic interactions within the superorganism composed of flagellate Streblomastix strix and complex community of Bacteroidetes bacteria on its surface.</title>
        <authorList>
            <person name="Treitli S.C."/>
            <person name="Kolisko M."/>
            <person name="Husnik F."/>
            <person name="Keeling P."/>
            <person name="Hampl V."/>
        </authorList>
    </citation>
    <scope>NUCLEOTIDE SEQUENCE [LARGE SCALE GENOMIC DNA]</scope>
    <source>
        <strain evidence="8">ST1C</strain>
    </source>
</reference>
<dbReference type="PROSITE" id="PS00108">
    <property type="entry name" value="PROTEIN_KINASE_ST"/>
    <property type="match status" value="1"/>
</dbReference>
<dbReference type="Gene3D" id="3.30.200.20">
    <property type="entry name" value="Phosphorylase Kinase, domain 1"/>
    <property type="match status" value="1"/>
</dbReference>
<dbReference type="EMBL" id="SNRW01033750">
    <property type="protein sequence ID" value="KAA6355960.1"/>
    <property type="molecule type" value="Genomic_DNA"/>
</dbReference>
<dbReference type="InterPro" id="IPR011009">
    <property type="entry name" value="Kinase-like_dom_sf"/>
</dbReference>